<dbReference type="EMBL" id="BNED01000005">
    <property type="protein sequence ID" value="GHI78673.1"/>
    <property type="molecule type" value="Genomic_DNA"/>
</dbReference>
<organism evidence="1 2">
    <name type="scientific">Streptomyces spororaveus</name>
    <dbReference type="NCBI Taxonomy" id="284039"/>
    <lineage>
        <taxon>Bacteria</taxon>
        <taxon>Bacillati</taxon>
        <taxon>Actinomycetota</taxon>
        <taxon>Actinomycetes</taxon>
        <taxon>Kitasatosporales</taxon>
        <taxon>Streptomycetaceae</taxon>
        <taxon>Streptomyces</taxon>
    </lineage>
</organism>
<accession>A0ABQ3TE53</accession>
<sequence length="57" mass="5708">MGAVVPAMVIQKAKATTAAPIPLRGGEEIAAPAGEAARSVRFGTGCPFGACGRHEKT</sequence>
<name>A0ABQ3TE53_9ACTN</name>
<keyword evidence="2" id="KW-1185">Reference proteome</keyword>
<gene>
    <name evidence="1" type="ORF">Sspor_42340</name>
</gene>
<evidence type="ECO:0000313" key="1">
    <source>
        <dbReference type="EMBL" id="GHI78673.1"/>
    </source>
</evidence>
<protein>
    <submittedName>
        <fullName evidence="1">Uncharacterized protein</fullName>
    </submittedName>
</protein>
<evidence type="ECO:0000313" key="2">
    <source>
        <dbReference type="Proteomes" id="UP000608522"/>
    </source>
</evidence>
<comment type="caution">
    <text evidence="1">The sequence shown here is derived from an EMBL/GenBank/DDBJ whole genome shotgun (WGS) entry which is preliminary data.</text>
</comment>
<proteinExistence type="predicted"/>
<reference evidence="2" key="1">
    <citation type="submission" date="2023-07" db="EMBL/GenBank/DDBJ databases">
        <title>Whole genome shotgun sequence of Streptomyces spororaveus NBRC 15456.</title>
        <authorList>
            <person name="Komaki H."/>
            <person name="Tamura T."/>
        </authorList>
    </citation>
    <scope>NUCLEOTIDE SEQUENCE [LARGE SCALE GENOMIC DNA]</scope>
    <source>
        <strain evidence="2">NBRC 15456</strain>
    </source>
</reference>
<dbReference type="Proteomes" id="UP000608522">
    <property type="component" value="Unassembled WGS sequence"/>
</dbReference>